<evidence type="ECO:0000313" key="6">
    <source>
        <dbReference type="Proteomes" id="UP001164305"/>
    </source>
</evidence>
<dbReference type="Proteomes" id="UP001164305">
    <property type="component" value="Chromosome"/>
</dbReference>
<dbReference type="InterPro" id="IPR039422">
    <property type="entry name" value="MarR/SlyA-like"/>
</dbReference>
<keyword evidence="3" id="KW-0804">Transcription</keyword>
<feature type="domain" description="HTH marR-type" evidence="4">
    <location>
        <begin position="21"/>
        <end position="156"/>
    </location>
</feature>
<protein>
    <submittedName>
        <fullName evidence="5">MarR family transcriptional regulator</fullName>
    </submittedName>
</protein>
<evidence type="ECO:0000313" key="5">
    <source>
        <dbReference type="EMBL" id="UYG15864.1"/>
    </source>
</evidence>
<dbReference type="InterPro" id="IPR023187">
    <property type="entry name" value="Tscrpt_reg_MarR-type_CS"/>
</dbReference>
<keyword evidence="1" id="KW-0805">Transcription regulation</keyword>
<keyword evidence="6" id="KW-1185">Reference proteome</keyword>
<keyword evidence="2" id="KW-0238">DNA-binding</keyword>
<evidence type="ECO:0000256" key="1">
    <source>
        <dbReference type="ARBA" id="ARBA00023015"/>
    </source>
</evidence>
<gene>
    <name evidence="5" type="ORF">BRM3_09440</name>
</gene>
<dbReference type="SUPFAM" id="SSF46785">
    <property type="entry name" value="Winged helix' DNA-binding domain"/>
    <property type="match status" value="1"/>
</dbReference>
<evidence type="ECO:0000259" key="4">
    <source>
        <dbReference type="PROSITE" id="PS50995"/>
    </source>
</evidence>
<organism evidence="5 6">
    <name type="scientific">Brachybacterium huguangmaarense</name>
    <dbReference type="NCBI Taxonomy" id="1652028"/>
    <lineage>
        <taxon>Bacteria</taxon>
        <taxon>Bacillati</taxon>
        <taxon>Actinomycetota</taxon>
        <taxon>Actinomycetes</taxon>
        <taxon>Micrococcales</taxon>
        <taxon>Dermabacteraceae</taxon>
        <taxon>Brachybacterium</taxon>
    </lineage>
</organism>
<dbReference type="InterPro" id="IPR036388">
    <property type="entry name" value="WH-like_DNA-bd_sf"/>
</dbReference>
<dbReference type="Pfam" id="PF12802">
    <property type="entry name" value="MarR_2"/>
    <property type="match status" value="1"/>
</dbReference>
<dbReference type="EMBL" id="CP107020">
    <property type="protein sequence ID" value="UYG15864.1"/>
    <property type="molecule type" value="Genomic_DNA"/>
</dbReference>
<dbReference type="PROSITE" id="PS01117">
    <property type="entry name" value="HTH_MARR_1"/>
    <property type="match status" value="1"/>
</dbReference>
<dbReference type="RefSeq" id="WP_263593078.1">
    <property type="nucleotide sequence ID" value="NZ_CP107020.1"/>
</dbReference>
<evidence type="ECO:0000256" key="3">
    <source>
        <dbReference type="ARBA" id="ARBA00023163"/>
    </source>
</evidence>
<dbReference type="PANTHER" id="PTHR33164:SF43">
    <property type="entry name" value="HTH-TYPE TRANSCRIPTIONAL REPRESSOR YETL"/>
    <property type="match status" value="1"/>
</dbReference>
<reference evidence="5" key="1">
    <citation type="submission" date="2022-10" db="EMBL/GenBank/DDBJ databases">
        <title>Whole-Genome Sequencing of Brachybacterium huguangmaarense BRM-3, Isolated from Betula schmidtii.</title>
        <authorList>
            <person name="Haam D."/>
        </authorList>
    </citation>
    <scope>NUCLEOTIDE SEQUENCE</scope>
    <source>
        <strain evidence="5">BRM-3</strain>
    </source>
</reference>
<sequence length="161" mass="17391">METVIGTQQGLLLQRLDDEPEATFILGLLATGRRIDRAYNALLAEHELSGGRFATLLAVNETPGITPARLAEQLDVTRATVTGLVERLVARDLLVRGTDPTDRRLQTLTVTEAGAQLIEEVVPLLSRQLSRLAAGVPQDGRDATLHLLALVRRNLDDGPAA</sequence>
<dbReference type="InterPro" id="IPR036390">
    <property type="entry name" value="WH_DNA-bd_sf"/>
</dbReference>
<dbReference type="PROSITE" id="PS50995">
    <property type="entry name" value="HTH_MARR_2"/>
    <property type="match status" value="1"/>
</dbReference>
<dbReference type="PANTHER" id="PTHR33164">
    <property type="entry name" value="TRANSCRIPTIONAL REGULATOR, MARR FAMILY"/>
    <property type="match status" value="1"/>
</dbReference>
<evidence type="ECO:0000256" key="2">
    <source>
        <dbReference type="ARBA" id="ARBA00023125"/>
    </source>
</evidence>
<dbReference type="SMART" id="SM00347">
    <property type="entry name" value="HTH_MARR"/>
    <property type="match status" value="1"/>
</dbReference>
<dbReference type="InterPro" id="IPR000835">
    <property type="entry name" value="HTH_MarR-typ"/>
</dbReference>
<dbReference type="Gene3D" id="1.10.10.10">
    <property type="entry name" value="Winged helix-like DNA-binding domain superfamily/Winged helix DNA-binding domain"/>
    <property type="match status" value="1"/>
</dbReference>
<accession>A0ABY6FYS1</accession>
<name>A0ABY6FYS1_9MICO</name>
<proteinExistence type="predicted"/>
<dbReference type="PRINTS" id="PR00598">
    <property type="entry name" value="HTHMARR"/>
</dbReference>